<keyword evidence="3" id="KW-1185">Reference proteome</keyword>
<dbReference type="EMBL" id="OX451737">
    <property type="protein sequence ID" value="CAI8599039.1"/>
    <property type="molecule type" value="Genomic_DNA"/>
</dbReference>
<name>A0AAV0ZLH1_VICFA</name>
<dbReference type="AlphaFoldDB" id="A0AAV0ZLH1"/>
<organism evidence="2 3">
    <name type="scientific">Vicia faba</name>
    <name type="common">Broad bean</name>
    <name type="synonym">Faba vulgaris</name>
    <dbReference type="NCBI Taxonomy" id="3906"/>
    <lineage>
        <taxon>Eukaryota</taxon>
        <taxon>Viridiplantae</taxon>
        <taxon>Streptophyta</taxon>
        <taxon>Embryophyta</taxon>
        <taxon>Tracheophyta</taxon>
        <taxon>Spermatophyta</taxon>
        <taxon>Magnoliopsida</taxon>
        <taxon>eudicotyledons</taxon>
        <taxon>Gunneridae</taxon>
        <taxon>Pentapetalae</taxon>
        <taxon>rosids</taxon>
        <taxon>fabids</taxon>
        <taxon>Fabales</taxon>
        <taxon>Fabaceae</taxon>
        <taxon>Papilionoideae</taxon>
        <taxon>50 kb inversion clade</taxon>
        <taxon>NPAAA clade</taxon>
        <taxon>Hologalegina</taxon>
        <taxon>IRL clade</taxon>
        <taxon>Fabeae</taxon>
        <taxon>Vicia</taxon>
    </lineage>
</organism>
<dbReference type="Proteomes" id="UP001157006">
    <property type="component" value="Chromosome 2"/>
</dbReference>
<proteinExistence type="predicted"/>
<dbReference type="Pfam" id="PF07814">
    <property type="entry name" value="WAPL"/>
    <property type="match status" value="1"/>
</dbReference>
<evidence type="ECO:0000259" key="1">
    <source>
        <dbReference type="Pfam" id="PF07814"/>
    </source>
</evidence>
<protein>
    <recommendedName>
        <fullName evidence="1">Wings apart-like protein C-terminal domain-containing protein</fullName>
    </recommendedName>
</protein>
<gene>
    <name evidence="2" type="ORF">VFH_II156480</name>
</gene>
<evidence type="ECO:0000313" key="2">
    <source>
        <dbReference type="EMBL" id="CAI8599039.1"/>
    </source>
</evidence>
<accession>A0AAV0ZLH1</accession>
<dbReference type="InterPro" id="IPR011989">
    <property type="entry name" value="ARM-like"/>
</dbReference>
<sequence>MFDLDFTLGVWGDNEACGEINFSFDGLRNDQLVLIKRYSLVSLLSICPTRQQRRLLRSQGLFHIVAGLDHDTADLNLDTASFSLSI</sequence>
<evidence type="ECO:0000313" key="3">
    <source>
        <dbReference type="Proteomes" id="UP001157006"/>
    </source>
</evidence>
<dbReference type="Gene3D" id="1.25.10.10">
    <property type="entry name" value="Leucine-rich Repeat Variant"/>
    <property type="match status" value="1"/>
</dbReference>
<dbReference type="InterPro" id="IPR022771">
    <property type="entry name" value="WAPL_C"/>
</dbReference>
<feature type="domain" description="Wings apart-like protein C-terminal" evidence="1">
    <location>
        <begin position="15"/>
        <end position="70"/>
    </location>
</feature>
<reference evidence="2 3" key="1">
    <citation type="submission" date="2023-01" db="EMBL/GenBank/DDBJ databases">
        <authorList>
            <person name="Kreplak J."/>
        </authorList>
    </citation>
    <scope>NUCLEOTIDE SEQUENCE [LARGE SCALE GENOMIC DNA]</scope>
</reference>